<accession>A0ABS6RXP6</accession>
<organism evidence="1 2">
    <name type="scientific">Candidatus Magnetobacterium casense</name>
    <dbReference type="NCBI Taxonomy" id="1455061"/>
    <lineage>
        <taxon>Bacteria</taxon>
        <taxon>Pseudomonadati</taxon>
        <taxon>Nitrospirota</taxon>
        <taxon>Thermodesulfovibrionia</taxon>
        <taxon>Thermodesulfovibrionales</taxon>
        <taxon>Candidatus Magnetobacteriaceae</taxon>
        <taxon>Candidatus Magnetobacterium</taxon>
    </lineage>
</organism>
<evidence type="ECO:0000313" key="2">
    <source>
        <dbReference type="Proteomes" id="UP001196980"/>
    </source>
</evidence>
<name>A0ABS6RXP6_9BACT</name>
<comment type="caution">
    <text evidence="1">The sequence shown here is derived from an EMBL/GenBank/DDBJ whole genome shotgun (WGS) entry which is preliminary data.</text>
</comment>
<sequence>MNYYVVCLPAVLLVLVNLTLALAFSDEAVLKNQQRIQEQTIGWRIAFWAEQFTGTPYDTDPLGAYVSNNAIVFDDRVDCMYHVFRSVELALAHTPQDSAAIALDKRFKHRGITDLNGNVSNYDDRFRYGMDMILSGKWGRDVTADIGQTIDIQGARGIRTVAILPPQGIRDGMSRLQSGDIVYFVKAPNRRIENEIIGHLGIIKRDNNDVYLLHASGTKDSGNRSTGRPSGLNGVRKVSLENYIATMPFIGILVTRF</sequence>
<dbReference type="RefSeq" id="WP_218252021.1">
    <property type="nucleotide sequence ID" value="NZ_JABXWD010000102.1"/>
</dbReference>
<gene>
    <name evidence="1" type="ORF">HWQ67_07290</name>
</gene>
<proteinExistence type="predicted"/>
<dbReference type="Proteomes" id="UP001196980">
    <property type="component" value="Unassembled WGS sequence"/>
</dbReference>
<evidence type="ECO:0000313" key="1">
    <source>
        <dbReference type="EMBL" id="MBV6341386.1"/>
    </source>
</evidence>
<keyword evidence="2" id="KW-1185">Reference proteome</keyword>
<dbReference type="EMBL" id="JABXWD010000102">
    <property type="protein sequence ID" value="MBV6341386.1"/>
    <property type="molecule type" value="Genomic_DNA"/>
</dbReference>
<protein>
    <submittedName>
        <fullName evidence="1">DUF1460 domain-containing protein</fullName>
    </submittedName>
</protein>
<reference evidence="1 2" key="1">
    <citation type="journal article" date="2020" name="J Geophys Res Biogeosci">
        <title>Magnetotaxis as an Adaptation to Enable Bacterial Shuttling of Microbial Sulfur and Sulfur Cycling Across Aquatic Oxic#Anoxic Interfaces.</title>
        <authorList>
            <person name="Li J."/>
            <person name="Liu P."/>
            <person name="Wang J."/>
            <person name="Roberts A.P."/>
            <person name="Pan Y."/>
        </authorList>
    </citation>
    <scope>NUCLEOTIDE SEQUENCE [LARGE SCALE GENOMIC DNA]</scope>
    <source>
        <strain evidence="1 2">MYR-1_YQ</strain>
    </source>
</reference>